<keyword evidence="3" id="KW-1185">Reference proteome</keyword>
<feature type="compositionally biased region" description="Low complexity" evidence="1">
    <location>
        <begin position="362"/>
        <end position="377"/>
    </location>
</feature>
<organism evidence="3 4">
    <name type="scientific">Macrostomum lignano</name>
    <dbReference type="NCBI Taxonomy" id="282301"/>
    <lineage>
        <taxon>Eukaryota</taxon>
        <taxon>Metazoa</taxon>
        <taxon>Spiralia</taxon>
        <taxon>Lophotrochozoa</taxon>
        <taxon>Platyhelminthes</taxon>
        <taxon>Rhabditophora</taxon>
        <taxon>Macrostomorpha</taxon>
        <taxon>Macrostomida</taxon>
        <taxon>Macrostomidae</taxon>
        <taxon>Macrostomum</taxon>
    </lineage>
</organism>
<dbReference type="AlphaFoldDB" id="A0A1I8FGR1"/>
<dbReference type="Proteomes" id="UP000095280">
    <property type="component" value="Unplaced"/>
</dbReference>
<evidence type="ECO:0000313" key="4">
    <source>
        <dbReference type="WBParaSite" id="maker-unitig_32393-snap-gene-0.2-mRNA-1"/>
    </source>
</evidence>
<feature type="region of interest" description="Disordered" evidence="1">
    <location>
        <begin position="403"/>
        <end position="456"/>
    </location>
</feature>
<accession>A0A1I8FGR1</accession>
<dbReference type="WBParaSite" id="maker-unitig_32393-snap-gene-0.2-mRNA-1">
    <property type="protein sequence ID" value="maker-unitig_32393-snap-gene-0.2-mRNA-1"/>
    <property type="gene ID" value="maker-unitig_32393-snap-gene-0.2"/>
</dbReference>
<dbReference type="InterPro" id="IPR013098">
    <property type="entry name" value="Ig_I-set"/>
</dbReference>
<evidence type="ECO:0000256" key="1">
    <source>
        <dbReference type="SAM" id="MobiDB-lite"/>
    </source>
</evidence>
<protein>
    <submittedName>
        <fullName evidence="4">Ig-like domain-containing protein</fullName>
    </submittedName>
</protein>
<feature type="compositionally biased region" description="Low complexity" evidence="1">
    <location>
        <begin position="403"/>
        <end position="422"/>
    </location>
</feature>
<name>A0A1I8FGR1_9PLAT</name>
<feature type="region of interest" description="Disordered" evidence="1">
    <location>
        <begin position="100"/>
        <end position="120"/>
    </location>
</feature>
<dbReference type="SUPFAM" id="SSF48726">
    <property type="entry name" value="Immunoglobulin"/>
    <property type="match status" value="1"/>
</dbReference>
<reference evidence="4" key="1">
    <citation type="submission" date="2016-11" db="UniProtKB">
        <authorList>
            <consortium name="WormBaseParasite"/>
        </authorList>
    </citation>
    <scope>IDENTIFICATION</scope>
</reference>
<feature type="compositionally biased region" description="Polar residues" evidence="1">
    <location>
        <begin position="111"/>
        <end position="120"/>
    </location>
</feature>
<dbReference type="PROSITE" id="PS50835">
    <property type="entry name" value="IG_LIKE"/>
    <property type="match status" value="1"/>
</dbReference>
<dbReference type="Pfam" id="PF07679">
    <property type="entry name" value="I-set"/>
    <property type="match status" value="1"/>
</dbReference>
<dbReference type="InterPro" id="IPR013783">
    <property type="entry name" value="Ig-like_fold"/>
</dbReference>
<evidence type="ECO:0000313" key="3">
    <source>
        <dbReference type="Proteomes" id="UP000095280"/>
    </source>
</evidence>
<dbReference type="Gene3D" id="2.60.40.10">
    <property type="entry name" value="Immunoglobulins"/>
    <property type="match status" value="1"/>
</dbReference>
<feature type="region of interest" description="Disordered" evidence="1">
    <location>
        <begin position="283"/>
        <end position="325"/>
    </location>
</feature>
<feature type="region of interest" description="Disordered" evidence="1">
    <location>
        <begin position="362"/>
        <end position="383"/>
    </location>
</feature>
<feature type="domain" description="Ig-like" evidence="2">
    <location>
        <begin position="667"/>
        <end position="705"/>
    </location>
</feature>
<evidence type="ECO:0000259" key="2">
    <source>
        <dbReference type="PROSITE" id="PS50835"/>
    </source>
</evidence>
<sequence>IPRPGSAGCGPRAAFGPFTLVGSQAHSGRQSVDRRGRRGWLNSQRRHRRVNQWATRAQLLLRPGLVRGHQTEPGSLGDSSSRWLGRMLTELLPDVRIHGSRNLSSRNSSRKQQQILQQEPFSTFSLSRPTGRRCPNVFAAQSVDEVANEAARQAAVARLAAARRPSLWGWPPADSFTLTDCEFLTPDEHRAMFFNLEDLLEASCSSLSSSGSRRVCAAGGQRRPDLTGPGCTSCADALRMARRSAASATPLPPLRRCLTEPVRHLRRLAAIFRDLLEATPPAHYDHMTSPRASSTARLAAKRRPPDCTAPKKTTKDDYENFGGRRRALQRLRKRWQQKTIKEFKDSGLEEADAAMSPTARSLVASSSGVSSADPSAAELQQQRRPPLPVWCGHQLQLFPNHFSQQQPSQQAPPATAAAAPSAGDSVRPPRSGTVATAASCPPPSAPRHAAAPTCSSWRRHADEEDAAAAGPISVSLFRLGGVLLSAQFDFAQNPDCSVCPSLAAARSCWRPPSGEAKQLWRSCITRRLGELSGCSWTHHPTAIEDDRFRWKDRWTKSWCRGCSPEAELPHHGPAAARVSWLFNGRPMDGRRAKFGTDSDPERASSGSTCRRFAVATPGCTRWSLRTARAASSPGVTCGSPRLTTPLEVDTQRPVADRSLASPTPFAPRFSGSFSEQLDVQVGDKVTFICTVHGYPRPQVAWHKDGARLHSNNFVMNVPALTAEQHGVVNGQRLRQTQGGRRTDNDELRRKAATCPVAAAEASSTSPPEFLRLFAPREFCRRRRPNVARMRG</sequence>
<dbReference type="InterPro" id="IPR036179">
    <property type="entry name" value="Ig-like_dom_sf"/>
</dbReference>
<dbReference type="InterPro" id="IPR007110">
    <property type="entry name" value="Ig-like_dom"/>
</dbReference>
<proteinExistence type="predicted"/>